<proteinExistence type="predicted"/>
<dbReference type="AlphaFoldDB" id="A0A557RXF3"/>
<comment type="caution">
    <text evidence="2">The sequence shown here is derived from an EMBL/GenBank/DDBJ whole genome shotgun (WGS) entry which is preliminary data.</text>
</comment>
<keyword evidence="2" id="KW-0378">Hydrolase</keyword>
<reference evidence="2 3" key="1">
    <citation type="submission" date="2019-07" db="EMBL/GenBank/DDBJ databases">
        <title>The pathways for chlorine oxyanion respiration interact through the shared metabolite chlorate.</title>
        <authorList>
            <person name="Barnum T.P."/>
            <person name="Cheng Y."/>
            <person name="Hill K.A."/>
            <person name="Lucas L.N."/>
            <person name="Carlson H.K."/>
            <person name="Coates J.D."/>
        </authorList>
    </citation>
    <scope>NUCLEOTIDE SEQUENCE [LARGE SCALE GENOMIC DNA]</scope>
    <source>
        <strain evidence="2 3">BK-1</strain>
    </source>
</reference>
<evidence type="ECO:0000313" key="3">
    <source>
        <dbReference type="Proteomes" id="UP000316649"/>
    </source>
</evidence>
<accession>A0A557RXF3</accession>
<dbReference type="Gene3D" id="3.40.50.1820">
    <property type="entry name" value="alpha/beta hydrolase"/>
    <property type="match status" value="1"/>
</dbReference>
<evidence type="ECO:0000313" key="2">
    <source>
        <dbReference type="EMBL" id="TVO69850.1"/>
    </source>
</evidence>
<dbReference type="PANTHER" id="PTHR11614">
    <property type="entry name" value="PHOSPHOLIPASE-RELATED"/>
    <property type="match status" value="1"/>
</dbReference>
<keyword evidence="3" id="KW-1185">Reference proteome</keyword>
<sequence>MNDRQGEVKINVSTYEWSVRIFSTIKRLLSVNIKMHHDRGQVAQGEIFLFNHFARFETFIPQYLIYQECGAYCRSVAASEFFEGDATLTNYLLSVGAVPNNHPRLIAFLAEEILRGRKVIIFPEGGMVKDRRSQDQRGRYSIYSRTALERRKHHTGAAVLSLAVDILKQSIQLAFETDDQCQIDHWMQRLEFDDPKLLQQVGERPSTIVPANITFYPMRVSDNLLHSGFELMNRGISRRLSEELLIEGNILLKNTDMDIHLGDILNSRDYWSWWVKPIVKQLAPEMKSLDDLLSKQEPHPSIKHRLLNSRLRHNALRLRNDYMKAIYSEVTINLSHLASLIIYNLLEKEQTAINSELFHRILYLAVKSAQKISNINLHRSLQDADCYGELTAEKCAGLDQFFMTAAQLELIEHVDDHYLFMPKLCKDHEFDQIRLENMIEVYANEARPVAGLVQMIDHAINHAKRITPEQMAAHLFDDELQSFHWDKARFSKPRHQEINNKETATQSGEPILILPQNRNPLGIVLVHGFLATPAEVKSFAEKLGHLGFAVITPRLKGHGTSPWDLRERRWKEWLASVQRAYRIMQCYCEDICLVGFSTGGALSLLQAAEQPDGLAGVVAVSTPVKFRNKNMIFVPLVHHANKLMSWLPSYEGIMPFRPNDTEHPDINYSTMPLHSLFELRLMVTQLTKRLPDIHCPALLMQADGDPAVVPDSVNRVYNKISSTEKSIEMIQSNRHGILNENIGNTQGIIIQYLKGLNSRYIQPEPAPNLTEPLTQELAV</sequence>
<gene>
    <name evidence="2" type="ORF">FHP88_17415</name>
</gene>
<evidence type="ECO:0000259" key="1">
    <source>
        <dbReference type="Pfam" id="PF12146"/>
    </source>
</evidence>
<dbReference type="OrthoDB" id="8476759at2"/>
<dbReference type="InterPro" id="IPR029058">
    <property type="entry name" value="AB_hydrolase_fold"/>
</dbReference>
<dbReference type="Pfam" id="PF12146">
    <property type="entry name" value="Hydrolase_4"/>
    <property type="match status" value="1"/>
</dbReference>
<dbReference type="SUPFAM" id="SSF53474">
    <property type="entry name" value="alpha/beta-Hydrolases"/>
    <property type="match status" value="1"/>
</dbReference>
<dbReference type="RefSeq" id="WP_144360379.1">
    <property type="nucleotide sequence ID" value="NZ_VMNH01000029.1"/>
</dbReference>
<feature type="domain" description="Serine aminopeptidase S33" evidence="1">
    <location>
        <begin position="523"/>
        <end position="741"/>
    </location>
</feature>
<dbReference type="EMBL" id="VMNH01000029">
    <property type="protein sequence ID" value="TVO69850.1"/>
    <property type="molecule type" value="Genomic_DNA"/>
</dbReference>
<dbReference type="GO" id="GO:0016787">
    <property type="term" value="F:hydrolase activity"/>
    <property type="evidence" value="ECO:0007669"/>
    <property type="project" value="UniProtKB-KW"/>
</dbReference>
<organism evidence="2 3">
    <name type="scientific">Sedimenticola selenatireducens</name>
    <dbReference type="NCBI Taxonomy" id="191960"/>
    <lineage>
        <taxon>Bacteria</taxon>
        <taxon>Pseudomonadati</taxon>
        <taxon>Pseudomonadota</taxon>
        <taxon>Gammaproteobacteria</taxon>
        <taxon>Chromatiales</taxon>
        <taxon>Sedimenticolaceae</taxon>
        <taxon>Sedimenticola</taxon>
    </lineage>
</organism>
<dbReference type="InterPro" id="IPR051044">
    <property type="entry name" value="MAG_DAG_Lipase"/>
</dbReference>
<dbReference type="Proteomes" id="UP000316649">
    <property type="component" value="Unassembled WGS sequence"/>
</dbReference>
<protein>
    <submittedName>
        <fullName evidence="2">Alpha/beta fold hydrolase</fullName>
    </submittedName>
</protein>
<name>A0A557RXF3_9GAMM</name>
<dbReference type="InterPro" id="IPR022742">
    <property type="entry name" value="Hydrolase_4"/>
</dbReference>